<proteinExistence type="predicted"/>
<dbReference type="Gene3D" id="3.40.630.30">
    <property type="match status" value="1"/>
</dbReference>
<dbReference type="PANTHER" id="PTHR20905">
    <property type="entry name" value="N-ACETYLTRANSFERASE-RELATED"/>
    <property type="match status" value="1"/>
</dbReference>
<name>A0A3S3RI11_9ACAR</name>
<evidence type="ECO:0008006" key="3">
    <source>
        <dbReference type="Google" id="ProtNLM"/>
    </source>
</evidence>
<accession>A0A3S3RI11</accession>
<dbReference type="PANTHER" id="PTHR20905:SF1">
    <property type="entry name" value="AT07410P-RELATED"/>
    <property type="match status" value="1"/>
</dbReference>
<comment type="caution">
    <text evidence="1">The sequence shown here is derived from an EMBL/GenBank/DDBJ whole genome shotgun (WGS) entry which is preliminary data.</text>
</comment>
<reference evidence="1 2" key="1">
    <citation type="journal article" date="2018" name="Gigascience">
        <title>Genomes of trombidid mites reveal novel predicted allergens and laterally-transferred genes associated with secondary metabolism.</title>
        <authorList>
            <person name="Dong X."/>
            <person name="Chaisiri K."/>
            <person name="Xia D."/>
            <person name="Armstrong S.D."/>
            <person name="Fang Y."/>
            <person name="Donnelly M.J."/>
            <person name="Kadowaki T."/>
            <person name="McGarry J.W."/>
            <person name="Darby A.C."/>
            <person name="Makepeace B.L."/>
        </authorList>
    </citation>
    <scope>NUCLEOTIDE SEQUENCE [LARGE SCALE GENOMIC DNA]</scope>
    <source>
        <strain evidence="1">UoL-WK</strain>
    </source>
</reference>
<dbReference type="OrthoDB" id="41532at2759"/>
<dbReference type="SUPFAM" id="SSF55729">
    <property type="entry name" value="Acyl-CoA N-acyltransferases (Nat)"/>
    <property type="match status" value="1"/>
</dbReference>
<dbReference type="AlphaFoldDB" id="A0A3S3RI11"/>
<dbReference type="STRING" id="1965070.A0A3S3RI11"/>
<sequence length="222" mass="25456">MKSCYTIRQFTPDDVEEVAILFAKIFTEREATAKAVGASLNEYYREASKKVCESSAKESLSFVCVDDSLPTGQQIIGFRLCKTFKIEPTNFSESKVAIISNFMNDMAKKWLREHPEIAENEEMQRKVLTFQGLGVKTGYERLNIATKLCLATLKHAKSLDYQHVITVTTAEASQHLFAYKLNFKEYYSIDFDDYEINGQKPFYGVKKPKSIKCFEFDLNLLN</sequence>
<keyword evidence="2" id="KW-1185">Reference proteome</keyword>
<dbReference type="InterPro" id="IPR016181">
    <property type="entry name" value="Acyl_CoA_acyltransferase"/>
</dbReference>
<evidence type="ECO:0000313" key="1">
    <source>
        <dbReference type="EMBL" id="RWR99975.1"/>
    </source>
</evidence>
<dbReference type="EMBL" id="NCKU01012812">
    <property type="protein sequence ID" value="RWR99975.1"/>
    <property type="molecule type" value="Genomic_DNA"/>
</dbReference>
<dbReference type="GO" id="GO:0008080">
    <property type="term" value="F:N-acetyltransferase activity"/>
    <property type="evidence" value="ECO:0007669"/>
    <property type="project" value="TreeGrafter"/>
</dbReference>
<evidence type="ECO:0000313" key="2">
    <source>
        <dbReference type="Proteomes" id="UP000285301"/>
    </source>
</evidence>
<gene>
    <name evidence="1" type="ORF">B4U79_16948</name>
</gene>
<protein>
    <recommendedName>
        <fullName evidence="3">N-acetyltransferase domain-containing protein</fullName>
    </recommendedName>
</protein>
<dbReference type="Proteomes" id="UP000285301">
    <property type="component" value="Unassembled WGS sequence"/>
</dbReference>
<organism evidence="1 2">
    <name type="scientific">Dinothrombium tinctorium</name>
    <dbReference type="NCBI Taxonomy" id="1965070"/>
    <lineage>
        <taxon>Eukaryota</taxon>
        <taxon>Metazoa</taxon>
        <taxon>Ecdysozoa</taxon>
        <taxon>Arthropoda</taxon>
        <taxon>Chelicerata</taxon>
        <taxon>Arachnida</taxon>
        <taxon>Acari</taxon>
        <taxon>Acariformes</taxon>
        <taxon>Trombidiformes</taxon>
        <taxon>Prostigmata</taxon>
        <taxon>Anystina</taxon>
        <taxon>Parasitengona</taxon>
        <taxon>Trombidioidea</taxon>
        <taxon>Trombidiidae</taxon>
        <taxon>Dinothrombium</taxon>
    </lineage>
</organism>